<dbReference type="PANTHER" id="PTHR23033:SF14">
    <property type="entry name" value="GLYCOPROTEIN-N-ACETYLGALACTOSAMINE 3-BETA-GALACTOSYLTRANSFERASE 1-RELATED"/>
    <property type="match status" value="1"/>
</dbReference>
<dbReference type="PANTHER" id="PTHR23033">
    <property type="entry name" value="BETA1,3-GALACTOSYLTRANSFERASE"/>
    <property type="match status" value="1"/>
</dbReference>
<keyword evidence="7" id="KW-1185">Reference proteome</keyword>
<comment type="subcellular location">
    <subcellularLocation>
        <location evidence="1">Membrane</location>
        <topology evidence="1">Single-pass type II membrane protein</topology>
    </subcellularLocation>
</comment>
<gene>
    <name evidence="8" type="primary">LOC113218430</name>
</gene>
<dbReference type="GO" id="GO:0016020">
    <property type="term" value="C:membrane"/>
    <property type="evidence" value="ECO:0007669"/>
    <property type="project" value="UniProtKB-SubCell"/>
</dbReference>
<accession>A0A6J1TMR4</accession>
<dbReference type="OrthoDB" id="414175at2759"/>
<keyword evidence="5" id="KW-1133">Transmembrane helix</keyword>
<proteinExistence type="inferred from homology"/>
<evidence type="ECO:0000256" key="5">
    <source>
        <dbReference type="ARBA" id="ARBA00022989"/>
    </source>
</evidence>
<evidence type="ECO:0000256" key="2">
    <source>
        <dbReference type="ARBA" id="ARBA00006462"/>
    </source>
</evidence>
<organism evidence="7 8">
    <name type="scientific">Frankliniella occidentalis</name>
    <name type="common">Western flower thrips</name>
    <name type="synonym">Euthrips occidentalis</name>
    <dbReference type="NCBI Taxonomy" id="133901"/>
    <lineage>
        <taxon>Eukaryota</taxon>
        <taxon>Metazoa</taxon>
        <taxon>Ecdysozoa</taxon>
        <taxon>Arthropoda</taxon>
        <taxon>Hexapoda</taxon>
        <taxon>Insecta</taxon>
        <taxon>Pterygota</taxon>
        <taxon>Neoptera</taxon>
        <taxon>Paraneoptera</taxon>
        <taxon>Thysanoptera</taxon>
        <taxon>Terebrantia</taxon>
        <taxon>Thripoidea</taxon>
        <taxon>Thripidae</taxon>
        <taxon>Frankliniella</taxon>
    </lineage>
</organism>
<evidence type="ECO:0000256" key="3">
    <source>
        <dbReference type="ARBA" id="ARBA00022692"/>
    </source>
</evidence>
<dbReference type="Gene3D" id="3.90.550.50">
    <property type="match status" value="1"/>
</dbReference>
<dbReference type="RefSeq" id="XP_026294573.2">
    <property type="nucleotide sequence ID" value="XM_026438788.2"/>
</dbReference>
<name>A0A6J1TMR4_FRAOC</name>
<dbReference type="GO" id="GO:0016263">
    <property type="term" value="F:glycoprotein-N-acetylgalactosamine 3-beta-galactosyltransferase activity"/>
    <property type="evidence" value="ECO:0007669"/>
    <property type="project" value="TreeGrafter"/>
</dbReference>
<comment type="similarity">
    <text evidence="2">Belongs to the glycosyltransferase 31 family. Beta3-Gal-T subfamily.</text>
</comment>
<dbReference type="KEGG" id="foc:113218430"/>
<dbReference type="Proteomes" id="UP000504606">
    <property type="component" value="Unplaced"/>
</dbReference>
<dbReference type="InterPro" id="IPR026050">
    <property type="entry name" value="C1GALT1/C1GALT1_chp1"/>
</dbReference>
<evidence type="ECO:0000313" key="8">
    <source>
        <dbReference type="RefSeq" id="XP_026294573.2"/>
    </source>
</evidence>
<sequence length="433" mass="49788">MMSSRRPLNVLFLGFAIGFILGIFILSPKDHVSTLPRPNRRSSCDSPEKSSRLSGNYESWLANQGILRNTLDVDEYLYGQSRKQAVLEADLLKKKVHIMCVVFVEREKNVIAASHTWLRHCNNYVLYYVKRPQDHRDKDFAPDLGVKKIEAKSSWDFLCKTILDLWKTKDSSLQWVLFVSSDMFVVPENLRRMVAHLNHNDPYYFGHAQTLWGQPFNVALAGYALSRGAVKLLADNFTSESCPTGGKYWKKEDYYLGKNLEKLCILPSDTRDDSKKGRFHGYNLNQLLFSNKLALIASYWKDSVYPSTEGKNCCSDLSVTFQGTEADKMYMYDYIINRLRVFTHGIHGNRPAPTPYPPEHVWQEFMKSRGYSSVSNVSSRQYINAWKAKINEDLIKAGFKKKKHVWRGIDFHGDGHGEVIPLPFQVDTVLDTE</sequence>
<evidence type="ECO:0000256" key="1">
    <source>
        <dbReference type="ARBA" id="ARBA00004606"/>
    </source>
</evidence>
<dbReference type="AlphaFoldDB" id="A0A6J1TMR4"/>
<evidence type="ECO:0000256" key="6">
    <source>
        <dbReference type="ARBA" id="ARBA00023136"/>
    </source>
</evidence>
<evidence type="ECO:0000313" key="7">
    <source>
        <dbReference type="Proteomes" id="UP000504606"/>
    </source>
</evidence>
<keyword evidence="3" id="KW-0812">Transmembrane</keyword>
<reference evidence="8" key="1">
    <citation type="submission" date="2025-08" db="UniProtKB">
        <authorList>
            <consortium name="RefSeq"/>
        </authorList>
    </citation>
    <scope>IDENTIFICATION</scope>
    <source>
        <tissue evidence="8">Whole organism</tissue>
    </source>
</reference>
<evidence type="ECO:0000256" key="4">
    <source>
        <dbReference type="ARBA" id="ARBA00022968"/>
    </source>
</evidence>
<keyword evidence="6" id="KW-0472">Membrane</keyword>
<dbReference type="GeneID" id="113218430"/>
<keyword evidence="4" id="KW-0735">Signal-anchor</keyword>
<protein>
    <submittedName>
        <fullName evidence="8">Glycoprotein-N-acetylgalactosamine 3-beta-galactosyltransferase 1</fullName>
    </submittedName>
</protein>